<name>A0ABN0SNF0_9MICO</name>
<dbReference type="Pfam" id="PF12833">
    <property type="entry name" value="HTH_18"/>
    <property type="match status" value="1"/>
</dbReference>
<dbReference type="RefSeq" id="WP_339392790.1">
    <property type="nucleotide sequence ID" value="NZ_BAAAAF010000006.1"/>
</dbReference>
<dbReference type="SUPFAM" id="SSF52317">
    <property type="entry name" value="Class I glutamine amidotransferase-like"/>
    <property type="match status" value="1"/>
</dbReference>
<dbReference type="Gene3D" id="3.40.50.880">
    <property type="match status" value="1"/>
</dbReference>
<dbReference type="EMBL" id="BAAAAF010000006">
    <property type="protein sequence ID" value="GAA0035955.1"/>
    <property type="molecule type" value="Genomic_DNA"/>
</dbReference>
<evidence type="ECO:0000259" key="3">
    <source>
        <dbReference type="PROSITE" id="PS01124"/>
    </source>
</evidence>
<protein>
    <submittedName>
        <fullName evidence="4">Helix-turn-helix domain-containing protein</fullName>
    </submittedName>
</protein>
<reference evidence="4 5" key="1">
    <citation type="submission" date="2024-01" db="EMBL/GenBank/DDBJ databases">
        <title>Characterization of antibiotic resistant novel bacterial strains and their environmental applications.</title>
        <authorList>
            <person name="Manzoor S."/>
            <person name="Abbas S."/>
            <person name="Arshad M."/>
            <person name="Ahmed I."/>
        </authorList>
    </citation>
    <scope>NUCLEOTIDE SEQUENCE [LARGE SCALE GENOMIC DNA]</scope>
    <source>
        <strain evidence="4 5">NCCP-602</strain>
    </source>
</reference>
<dbReference type="SMART" id="SM00342">
    <property type="entry name" value="HTH_ARAC"/>
    <property type="match status" value="1"/>
</dbReference>
<keyword evidence="5" id="KW-1185">Reference proteome</keyword>
<keyword evidence="2" id="KW-0804">Transcription</keyword>
<dbReference type="InterPro" id="IPR018060">
    <property type="entry name" value="HTH_AraC"/>
</dbReference>
<keyword evidence="1" id="KW-0805">Transcription regulation</keyword>
<evidence type="ECO:0000256" key="1">
    <source>
        <dbReference type="ARBA" id="ARBA00023015"/>
    </source>
</evidence>
<dbReference type="SUPFAM" id="SSF46689">
    <property type="entry name" value="Homeodomain-like"/>
    <property type="match status" value="2"/>
</dbReference>
<gene>
    <name evidence="4" type="ORF">NCCP602_19160</name>
</gene>
<accession>A0ABN0SNF0</accession>
<dbReference type="InterPro" id="IPR009057">
    <property type="entry name" value="Homeodomain-like_sf"/>
</dbReference>
<feature type="domain" description="HTH araC/xylS-type" evidence="3">
    <location>
        <begin position="218"/>
        <end position="316"/>
    </location>
</feature>
<dbReference type="PANTHER" id="PTHR43130:SF3">
    <property type="entry name" value="HTH-TYPE TRANSCRIPTIONAL REGULATOR RV1931C"/>
    <property type="match status" value="1"/>
</dbReference>
<evidence type="ECO:0000313" key="4">
    <source>
        <dbReference type="EMBL" id="GAA0035955.1"/>
    </source>
</evidence>
<dbReference type="InterPro" id="IPR052158">
    <property type="entry name" value="INH-QAR"/>
</dbReference>
<dbReference type="PANTHER" id="PTHR43130">
    <property type="entry name" value="ARAC-FAMILY TRANSCRIPTIONAL REGULATOR"/>
    <property type="match status" value="1"/>
</dbReference>
<evidence type="ECO:0000313" key="5">
    <source>
        <dbReference type="Proteomes" id="UP001498238"/>
    </source>
</evidence>
<comment type="caution">
    <text evidence="4">The sequence shown here is derived from an EMBL/GenBank/DDBJ whole genome shotgun (WGS) entry which is preliminary data.</text>
</comment>
<dbReference type="Pfam" id="PF01965">
    <property type="entry name" value="DJ-1_PfpI"/>
    <property type="match status" value="1"/>
</dbReference>
<proteinExistence type="predicted"/>
<evidence type="ECO:0000256" key="2">
    <source>
        <dbReference type="ARBA" id="ARBA00023163"/>
    </source>
</evidence>
<dbReference type="InterPro" id="IPR029062">
    <property type="entry name" value="Class_I_gatase-like"/>
</dbReference>
<dbReference type="PROSITE" id="PS01124">
    <property type="entry name" value="HTH_ARAC_FAMILY_2"/>
    <property type="match status" value="1"/>
</dbReference>
<dbReference type="Gene3D" id="1.10.10.60">
    <property type="entry name" value="Homeodomain-like"/>
    <property type="match status" value="1"/>
</dbReference>
<dbReference type="CDD" id="cd03137">
    <property type="entry name" value="GATase1_AraC_1"/>
    <property type="match status" value="1"/>
</dbReference>
<dbReference type="InterPro" id="IPR002818">
    <property type="entry name" value="DJ-1/PfpI"/>
</dbReference>
<sequence>MRKSSAAHRVVLALMPGAPLFELAVPCEVFGIARPDIVSPWYDFTVAATEPGAEVAAGFVAARAHGLEAIAEADTVIVPACTNVHVSQPPELVAAVAEAHARGARVAAICSGAFVLAEAGILDGRRATTHWMHADEFARRYPRVEVDANVLYTCDGTVFTSAGTAAGIDLCLELVRQDHGTAAASAVARRMVTPPHRVADQAQYALGPVPQTADAPLGAVTDWARDHLSESIRVADLAARAHLSQRQLSRKFLEVHGLPPGQWLVRERIRLAQELLETTGDSVEAIAVRTGFATAAGLRAAFAAQVHVSPSEYRRTWAA</sequence>
<dbReference type="Proteomes" id="UP001498238">
    <property type="component" value="Unassembled WGS sequence"/>
</dbReference>
<organism evidence="4 5">
    <name type="scientific">Brevibacterium metallidurans</name>
    <dbReference type="NCBI Taxonomy" id="1482676"/>
    <lineage>
        <taxon>Bacteria</taxon>
        <taxon>Bacillati</taxon>
        <taxon>Actinomycetota</taxon>
        <taxon>Actinomycetes</taxon>
        <taxon>Micrococcales</taxon>
        <taxon>Brevibacteriaceae</taxon>
        <taxon>Brevibacterium</taxon>
    </lineage>
</organism>